<sequence length="2464" mass="267329">MGTPKTRGPSFLNRASSVLIAAIALVMVPIHGAYADLVKYGYTNSAGVKTDAEPGVGLINPSAGISFMVSGGVDRKLRIAVTADSAATPIFTKESSKVLGASDVISYKGENYYAEEFVSPKLPDGRYTVKTEILSSAGAVVQTENVPLVIDTAAPVAGTFAPRPYTWGDPVLTGEVWKLGLAAIDALTYSSFVLDGFYDSSGISKVTAKVYRESGSLYKEHNVLFSEESRTASIQYRTNFFPDSDLDEVFGVEFVVTDKAGNSTATKRQKVMFDNIANPPTEPFGVYDPNVATTLAPGLKGFTPYVAGSYVKTNPIRLAWRIPKSNWHAYRQGGIRLINSLGENKVVGEDSTYVYLVGSLPYRAEDNNYIRFANFGEWGSQGTIHYDLLLHPSAPRTPVINRIDYYFSDKGWVSYSGRVVSPKELPVTITKVRYTVEARPFDQVATHMGSCTIPAGQTQCEIQVNLQLSKGTSGYLHDQGVLKSADGTLNAIGQWANVWWNDLYLPVLSYTYDPSDMILTLNVRQPQQGAYQDYLRHNTSWLENTSGTALSVTKKLTSSSGEYFEYEFDLKTLPEGPHDLVGAASENLGAITKLPLFKFESDRTKPVVTVTKGASDSIDTLDRITFTVTDNKDPAPKITSISLTGGPANESIALSYRKLNATTYGLEYPILFPSLTAGESYTLRINAQDAQKNTGVGSTTFLYSPKTAGIVGHVGGLVNIPAVSKEFNRNDGSVVINSEQLKLADGTPVSGVYDLLATLRSDAATPLKIGGVLINPGATVRISQLNFSSTGGRISLPVVPVKPGATGSNGVIISTSAPNAPVVYADINTWLPKVTLGINNNNPVQSMTDTTIKLSALPSSICSVTTSSAVARSADPIKSPICLLEWTSVPRGLQQVEVSGAPHPLTQLMGRPLDAGQQKVSYSLYVFNKGSEKVLLSSGEELLSVKAATGSATFIQSLHEKSVTRAIETASVTMTQRTGPTCSITGDDAAAKSAGMSGGALKCVIEFSVIPEDLRIKALDPLELIGVFTRSGQHPIRWTASVYDISGKKITLEEGQSVIQVTEPPVATKLTVSVNESSSVDATPEEDFPGAWEKKTYSVLSSPSHGSVVATPTGFTYTPSTGYVGSDEFRYRVQDVSGMKAEATAVVNVAKFNYAPTWTGVSIQAREGQVSDQVEPEVHDINLWDSHTFKILTNPVHGTVRVFHGRMEYTPNPGFYGEDSFTFRATDQEGLSVEGEGTVTVAQFNFAPTGITPSTVKMYAGIGGTAELKVIDPNNWGSHTLQVVKQPAHGHVTVEGMSITYKTDGQAETSVQIRAIDQEGLYVDQDVVLKLLPAWEMFKDRDVQPTSAAPSIPAVKHQMTTRLGAYALQIPDQEVIQALGSEIIAIVTPDSKVGVTLEHRELSQGTGMRLVPTKRTSELLEARLGGLDVGVHGKSLVYLSRADMTGPVYSVPVSVWAPEGELTADTWEILQASGRAQISFSPSNGACSILTSEAVARPKNALQDRACYVTWTKTPDEWRNASTLANLVMDAGGSSLGTQTIEATAYVFDPSGVKYKVASFTRDMKILPVADQIRFGLKPAPAEAYQKVQQLSLSLHQMEGPVCDATANEGIAKKTAQQWSSRPSCLIRWMQMPEGLAQQRNTVTPVVEGAMSLLGANNISWKASMFTPSGQEIDIGYGEHTVNVVEPPAVEIDMPASSLVKEGLYSVSQLGGYVGSASVTAIAASLDVTISRADAVIERSTVPSYGRAQRFTRYIEGVEAPLWSVTPYSVDVGYTALPEMRSTKTVSLLAVPHDKILPVILNDERTVLDTVSLPIRVGIKDTRYMEDAYRLSSMGDWDIRLLSTTAGVNYEPMTNWEPIDENGEAEFEVDLQSLTNKAVRIIAEARVRSPVPEYELIRESGSPMVLSVLNGASLDGSIQALRVVGPAPLRSSFYAVTNDRYQSGDLGGVRWEMSKDGGVTWEDVEGNPKLPQRLSMVFPRGTYLLRAELTNRHSGAKSMTPTVEVVAYVVPAARLKGPANVFIGDSGTFTLTDLKGNALDTTGMVVEWSEDRGKTWASGEASYRLSRNSGDRVYLTARLKYSDSPEDKRVYKTLRAGVAFRPVRPPRVQIIGPRRPEVGKEATWVANLMMPYPKMDLTMDGEFILPDGTVVDSTEVKYTPTREDMEKEESFISVRSWINGYEDRGGSGLTQHRLIFWSYDWPEWKINTKYSAKYAPADLTMTVRSLGLFREFEGLTIEWDIPPYAGLEMIKDSSQTSRIVRLTEPGSYTFGAHITDSRGNYSYAETEMELMEPIPWDVKLSWSGDNDANRAPLGVLIRPSITGGHPKDQILSKTFSLNGETLSSSGDYGRATLEKEGVYTAKLDVVSAMGHTATGEVDISVARNKPPVCKLERVIGRTSWLAKAVCTDEDGRMAKNLWFINGEQQALSSNSISVPMWRYPDGEPVITLVGIDNSGAESPPVSNK</sequence>
<feature type="domain" description="Ig-like" evidence="1">
    <location>
        <begin position="154"/>
        <end position="275"/>
    </location>
</feature>
<dbReference type="Pfam" id="PF13752">
    <property type="entry name" value="DUF4165"/>
    <property type="match status" value="1"/>
</dbReference>
<proteinExistence type="predicted"/>
<dbReference type="Pfam" id="PF13750">
    <property type="entry name" value="Big_3_3"/>
    <property type="match status" value="1"/>
</dbReference>
<dbReference type="Gene3D" id="2.60.40.3440">
    <property type="match status" value="2"/>
</dbReference>
<evidence type="ECO:0000259" key="3">
    <source>
        <dbReference type="Pfam" id="PF13752"/>
    </source>
</evidence>
<reference evidence="4" key="1">
    <citation type="submission" date="2020-01" db="EMBL/GenBank/DDBJ databases">
        <title>Bacteria Cultured from War Wounds Associated with the Conflict in Eastern Ukraine.</title>
        <authorList>
            <person name="Snesrud E."/>
            <person name="Galac M.R."/>
            <person name="Mc Gann P."/>
            <person name="Valentine K."/>
            <person name="Viacheslav K."/>
        </authorList>
    </citation>
    <scope>NUCLEOTIDE SEQUENCE</scope>
    <source>
        <strain evidence="4">VNMU148</strain>
    </source>
</reference>
<evidence type="ECO:0000313" key="4">
    <source>
        <dbReference type="EMBL" id="MZZ16563.1"/>
    </source>
</evidence>
<accession>A0A6B1YI79</accession>
<name>A0A6B1YI79_PSEAI</name>
<feature type="domain" description="DUF4165" evidence="3">
    <location>
        <begin position="33"/>
        <end position="153"/>
    </location>
</feature>
<organism evidence="4 5">
    <name type="scientific">Pseudomonas aeruginosa</name>
    <dbReference type="NCBI Taxonomy" id="287"/>
    <lineage>
        <taxon>Bacteria</taxon>
        <taxon>Pseudomonadati</taxon>
        <taxon>Pseudomonadota</taxon>
        <taxon>Gammaproteobacteria</taxon>
        <taxon>Pseudomonadales</taxon>
        <taxon>Pseudomonadaceae</taxon>
        <taxon>Pseudomonas</taxon>
    </lineage>
</organism>
<dbReference type="InterPro" id="IPR025429">
    <property type="entry name" value="DUF4165"/>
</dbReference>
<gene>
    <name evidence="4" type="ORF">GUL26_30305</name>
</gene>
<evidence type="ECO:0000259" key="2">
    <source>
        <dbReference type="Pfam" id="PF13750"/>
    </source>
</evidence>
<dbReference type="Pfam" id="PF17963">
    <property type="entry name" value="Big_9"/>
    <property type="match status" value="2"/>
</dbReference>
<evidence type="ECO:0000313" key="5">
    <source>
        <dbReference type="Proteomes" id="UP000644192"/>
    </source>
</evidence>
<dbReference type="Proteomes" id="UP000644192">
    <property type="component" value="Unassembled WGS sequence"/>
</dbReference>
<dbReference type="EMBL" id="WXZT01000029">
    <property type="protein sequence ID" value="MZZ16563.1"/>
    <property type="molecule type" value="Genomic_DNA"/>
</dbReference>
<dbReference type="InterPro" id="IPR022038">
    <property type="entry name" value="Ig-like_bact"/>
</dbReference>
<evidence type="ECO:0000259" key="1">
    <source>
        <dbReference type="Pfam" id="PF12245"/>
    </source>
</evidence>
<comment type="caution">
    <text evidence="4">The sequence shown here is derived from an EMBL/GenBank/DDBJ whole genome shotgun (WGS) entry which is preliminary data.</text>
</comment>
<protein>
    <submittedName>
        <fullName evidence="4">DUF4165 domain-containing protein</fullName>
    </submittedName>
</protein>
<dbReference type="RefSeq" id="WP_121347236.1">
    <property type="nucleotide sequence ID" value="NZ_CP187275.1"/>
</dbReference>
<dbReference type="Pfam" id="PF12245">
    <property type="entry name" value="Big_3_2"/>
    <property type="match status" value="1"/>
</dbReference>
<feature type="domain" description="Ig-like" evidence="2">
    <location>
        <begin position="564"/>
        <end position="706"/>
    </location>
</feature>